<dbReference type="AlphaFoldDB" id="A0AAW4NPE0"/>
<evidence type="ECO:0000313" key="3">
    <source>
        <dbReference type="Proteomes" id="UP001196873"/>
    </source>
</evidence>
<evidence type="ECO:0000256" key="1">
    <source>
        <dbReference type="SAM" id="Phobius"/>
    </source>
</evidence>
<feature type="transmembrane region" description="Helical" evidence="1">
    <location>
        <begin position="151"/>
        <end position="169"/>
    </location>
</feature>
<feature type="transmembrane region" description="Helical" evidence="1">
    <location>
        <begin position="315"/>
        <end position="342"/>
    </location>
</feature>
<dbReference type="EMBL" id="JAHXRF010000006">
    <property type="protein sequence ID" value="MBW4865317.1"/>
    <property type="molecule type" value="Genomic_DNA"/>
</dbReference>
<sequence>MENILRNYDYHIIQRQKDEYILCYQEEYYQVGSLVYLILLYGKKSNSLEEIISHLHRDDLTIAKLKNIIDASIIPTFHVDETSKKKNEESKKNYWCRYEIASTGKIHWLITWLKPLFGQPFSYILGLSIFLNIILYAFLPKVSLDGRTYNIIVDIVAVYVIYLMILFFHEFGHIAAALKAGLKERCVNFAMYYVFPVLYVKLDDTWTIDLKSRTKINLAGIMIQLLLNLPILGLILIFKGNQVLTQILYISFLMNIATIVFNLIPFMKFDGYWILSDLLNIPNLIQESNNWLKSFFVKPSPFASKGIEVQGFKKFIFVIYCLCKPLFIIMLSLWGIIFITYISFHSFYVVSNLNYMEMNVETLYSLIPDLCLIALAITAGVRYSRLYFKYKKTKKQTL</sequence>
<protein>
    <recommendedName>
        <fullName evidence="4">Peptidase M50</fullName>
    </recommendedName>
</protein>
<keyword evidence="1" id="KW-1133">Transmembrane helix</keyword>
<gene>
    <name evidence="2" type="ORF">KZY68_04665</name>
</gene>
<name>A0AAW4NPE0_9BACT</name>
<feature type="transmembrane region" description="Helical" evidence="1">
    <location>
        <begin position="121"/>
        <end position="139"/>
    </location>
</feature>
<keyword evidence="1" id="KW-0812">Transmembrane</keyword>
<comment type="caution">
    <text evidence="2">The sequence shown here is derived from an EMBL/GenBank/DDBJ whole genome shotgun (WGS) entry which is preliminary data.</text>
</comment>
<dbReference type="Proteomes" id="UP001196873">
    <property type="component" value="Unassembled WGS sequence"/>
</dbReference>
<evidence type="ECO:0008006" key="4">
    <source>
        <dbReference type="Google" id="ProtNLM"/>
    </source>
</evidence>
<reference evidence="2" key="1">
    <citation type="submission" date="2021-07" db="EMBL/GenBank/DDBJ databases">
        <title>Genomic diversity and antimicrobial resistance of Prevotella spp. isolated from chronic lung disease airways.</title>
        <authorList>
            <person name="Webb K.A."/>
            <person name="Olagoke O.S."/>
            <person name="Baird T."/>
            <person name="Neill J."/>
            <person name="Pham A."/>
            <person name="Wells T.J."/>
            <person name="Ramsay K.A."/>
            <person name="Bell S.C."/>
            <person name="Sarovich D.S."/>
            <person name="Price E.P."/>
        </authorList>
    </citation>
    <scope>NUCLEOTIDE SEQUENCE</scope>
    <source>
        <strain evidence="2">SCHI0047.S.3</strain>
    </source>
</reference>
<evidence type="ECO:0000313" key="2">
    <source>
        <dbReference type="EMBL" id="MBW4865317.1"/>
    </source>
</evidence>
<feature type="transmembrane region" description="Helical" evidence="1">
    <location>
        <begin position="362"/>
        <end position="384"/>
    </location>
</feature>
<accession>A0AAW4NPE0</accession>
<dbReference type="RefSeq" id="WP_007134619.1">
    <property type="nucleotide sequence ID" value="NZ_CABKPN010000001.1"/>
</dbReference>
<organism evidence="2 3">
    <name type="scientific">Segatella salivae</name>
    <dbReference type="NCBI Taxonomy" id="228604"/>
    <lineage>
        <taxon>Bacteria</taxon>
        <taxon>Pseudomonadati</taxon>
        <taxon>Bacteroidota</taxon>
        <taxon>Bacteroidia</taxon>
        <taxon>Bacteroidales</taxon>
        <taxon>Prevotellaceae</taxon>
        <taxon>Segatella</taxon>
    </lineage>
</organism>
<proteinExistence type="predicted"/>
<keyword evidence="1" id="KW-0472">Membrane</keyword>
<feature type="transmembrane region" description="Helical" evidence="1">
    <location>
        <begin position="218"/>
        <end position="238"/>
    </location>
</feature>
<feature type="transmembrane region" description="Helical" evidence="1">
    <location>
        <begin position="244"/>
        <end position="264"/>
    </location>
</feature>